<comment type="subunit">
    <text evidence="5">Associates with the pre-60S ribosomal particle.</text>
</comment>
<dbReference type="GO" id="GO:0005737">
    <property type="term" value="C:cytoplasm"/>
    <property type="evidence" value="ECO:0007669"/>
    <property type="project" value="UniProtKB-SubCell"/>
</dbReference>
<dbReference type="InterPro" id="IPR043141">
    <property type="entry name" value="Ribosomal_uL10-like_sf"/>
</dbReference>
<protein>
    <recommendedName>
        <fullName evidence="5">Ribosome assembly factor mrt4</fullName>
    </recommendedName>
</protein>
<dbReference type="Proteomes" id="UP000281553">
    <property type="component" value="Unassembled WGS sequence"/>
</dbReference>
<proteinExistence type="inferred from homology"/>
<evidence type="ECO:0000256" key="5">
    <source>
        <dbReference type="RuleBase" id="RU364039"/>
    </source>
</evidence>
<evidence type="ECO:0000313" key="7">
    <source>
        <dbReference type="EMBL" id="VDK89084.1"/>
    </source>
</evidence>
<keyword evidence="3 5" id="KW-0963">Cytoplasm</keyword>
<dbReference type="PANTHER" id="PTHR45841">
    <property type="entry name" value="MRNA TURNOVER PROTEIN 4 MRTO4"/>
    <property type="match status" value="1"/>
</dbReference>
<dbReference type="GO" id="GO:0000956">
    <property type="term" value="P:nuclear-transcribed mRNA catabolic process"/>
    <property type="evidence" value="ECO:0007669"/>
    <property type="project" value="TreeGrafter"/>
</dbReference>
<dbReference type="Gene3D" id="3.90.105.20">
    <property type="match status" value="1"/>
</dbReference>
<comment type="function">
    <text evidence="1 5">Component of the ribosome assembly machinery. Nuclear paralog of the ribosomal protein P0, it binds pre-60S subunits at an early stage of assembly in the nucleolus, and is replaced by P0 in cytoplasmic pre-60S subunits and mature 80S ribosomes.</text>
</comment>
<dbReference type="GO" id="GO:0005730">
    <property type="term" value="C:nucleolus"/>
    <property type="evidence" value="ECO:0007669"/>
    <property type="project" value="UniProtKB-SubCell"/>
</dbReference>
<feature type="non-terminal residue" evidence="7">
    <location>
        <position position="1"/>
    </location>
</feature>
<dbReference type="FunFam" id="3.90.105.20:FF:000003">
    <property type="entry name" value="Ribosome assembly factor mrt4"/>
    <property type="match status" value="1"/>
</dbReference>
<dbReference type="OrthoDB" id="10262308at2759"/>
<dbReference type="InterPro" id="IPR040637">
    <property type="entry name" value="Ribosomal_uL10-like_insert"/>
</dbReference>
<dbReference type="InterPro" id="IPR033867">
    <property type="entry name" value="Mrt4"/>
</dbReference>
<keyword evidence="5" id="KW-0690">Ribosome biogenesis</keyword>
<dbReference type="PANTHER" id="PTHR45841:SF1">
    <property type="entry name" value="MRNA TURNOVER PROTEIN 4 HOMOLOG"/>
    <property type="match status" value="1"/>
</dbReference>
<dbReference type="InterPro" id="IPR043164">
    <property type="entry name" value="Ribosomal_uL10-like_insert_sf"/>
</dbReference>
<comment type="similarity">
    <text evidence="2 5">Belongs to the universal ribosomal protein uL10 family.</text>
</comment>
<dbReference type="GO" id="GO:0000027">
    <property type="term" value="P:ribosomal large subunit assembly"/>
    <property type="evidence" value="ECO:0007669"/>
    <property type="project" value="InterPro"/>
</dbReference>
<dbReference type="Pfam" id="PF00466">
    <property type="entry name" value="Ribosomal_L10"/>
    <property type="match status" value="1"/>
</dbReference>
<evidence type="ECO:0000259" key="6">
    <source>
        <dbReference type="Pfam" id="PF17777"/>
    </source>
</evidence>
<dbReference type="AlphaFoldDB" id="A0A3P6VG16"/>
<evidence type="ECO:0000256" key="4">
    <source>
        <dbReference type="ARBA" id="ARBA00023242"/>
    </source>
</evidence>
<accession>A0A3P6VG16</accession>
<evidence type="ECO:0000256" key="3">
    <source>
        <dbReference type="ARBA" id="ARBA00022490"/>
    </source>
</evidence>
<evidence type="ECO:0000256" key="1">
    <source>
        <dbReference type="ARBA" id="ARBA00004046"/>
    </source>
</evidence>
<dbReference type="Gene3D" id="3.30.70.1730">
    <property type="match status" value="1"/>
</dbReference>
<feature type="domain" description="Large ribosomal subunit protein uL10-like insertion" evidence="6">
    <location>
        <begin position="96"/>
        <end position="166"/>
    </location>
</feature>
<name>A0A3P6VG16_DIBLA</name>
<sequence length="230" mass="26136">VRGLVDQYKYVYVISFDNPRNTRLSELRQELNDSVLLFGKNKLVMVAFGVDKTTQLKPGLRQLSKHVKGQCALLFSNKEVEELRDLFNQFRSQDYARPGSHATQTVILSAGILPKFSHTMEPGLRQLGLPVKLVRGIINLETDYPVCELGQALTPEQCRILKYFEVQTSEFRVNILARWDSQSEKVTELQTKDAANVITSLFPKISVSCQKLDDGAFYFVPHPIEDENLS</sequence>
<organism evidence="7 8">
    <name type="scientific">Dibothriocephalus latus</name>
    <name type="common">Fish tapeworm</name>
    <name type="synonym">Diphyllobothrium latum</name>
    <dbReference type="NCBI Taxonomy" id="60516"/>
    <lineage>
        <taxon>Eukaryota</taxon>
        <taxon>Metazoa</taxon>
        <taxon>Spiralia</taxon>
        <taxon>Lophotrochozoa</taxon>
        <taxon>Platyhelminthes</taxon>
        <taxon>Cestoda</taxon>
        <taxon>Eucestoda</taxon>
        <taxon>Diphyllobothriidea</taxon>
        <taxon>Diphyllobothriidae</taxon>
        <taxon>Dibothriocephalus</taxon>
    </lineage>
</organism>
<dbReference type="GO" id="GO:0006364">
    <property type="term" value="P:rRNA processing"/>
    <property type="evidence" value="ECO:0007669"/>
    <property type="project" value="TreeGrafter"/>
</dbReference>
<dbReference type="GO" id="GO:0030687">
    <property type="term" value="C:preribosome, large subunit precursor"/>
    <property type="evidence" value="ECO:0007669"/>
    <property type="project" value="TreeGrafter"/>
</dbReference>
<comment type="subcellular location">
    <subcellularLocation>
        <location evidence="5">Cytoplasm</location>
    </subcellularLocation>
    <subcellularLocation>
        <location evidence="5">Nucleus</location>
        <location evidence="5">Nucleolus</location>
    </subcellularLocation>
</comment>
<gene>
    <name evidence="7" type="ORF">DILT_LOCUS4316</name>
</gene>
<evidence type="ECO:0000256" key="2">
    <source>
        <dbReference type="ARBA" id="ARBA00008889"/>
    </source>
</evidence>
<dbReference type="GO" id="GO:0003723">
    <property type="term" value="F:RNA binding"/>
    <property type="evidence" value="ECO:0007669"/>
    <property type="project" value="TreeGrafter"/>
</dbReference>
<dbReference type="SUPFAM" id="SSF160369">
    <property type="entry name" value="Ribosomal protein L10-like"/>
    <property type="match status" value="1"/>
</dbReference>
<reference evidence="7 8" key="1">
    <citation type="submission" date="2018-11" db="EMBL/GenBank/DDBJ databases">
        <authorList>
            <consortium name="Pathogen Informatics"/>
        </authorList>
    </citation>
    <scope>NUCLEOTIDE SEQUENCE [LARGE SCALE GENOMIC DNA]</scope>
</reference>
<keyword evidence="4 5" id="KW-0539">Nucleus</keyword>
<dbReference type="Pfam" id="PF17777">
    <property type="entry name" value="RL10P_insert"/>
    <property type="match status" value="1"/>
</dbReference>
<evidence type="ECO:0000313" key="8">
    <source>
        <dbReference type="Proteomes" id="UP000281553"/>
    </source>
</evidence>
<keyword evidence="8" id="KW-1185">Reference proteome</keyword>
<dbReference type="CDD" id="cd05796">
    <property type="entry name" value="Ribosomal_P0_like"/>
    <property type="match status" value="1"/>
</dbReference>
<dbReference type="EMBL" id="UYRU01045258">
    <property type="protein sequence ID" value="VDK89084.1"/>
    <property type="molecule type" value="Genomic_DNA"/>
</dbReference>
<dbReference type="InterPro" id="IPR001790">
    <property type="entry name" value="Ribosomal_uL10"/>
</dbReference>
<dbReference type="InterPro" id="IPR051742">
    <property type="entry name" value="Ribosome_Assembly_uL10"/>
</dbReference>